<protein>
    <recommendedName>
        <fullName evidence="4">Secreted protein</fullName>
    </recommendedName>
</protein>
<evidence type="ECO:0000256" key="1">
    <source>
        <dbReference type="SAM" id="SignalP"/>
    </source>
</evidence>
<sequence>MLSRESKPVCLFLLAMIELAQQYCDKIRSSSTLNCSRNLRRVSIQASTIGRFDGSRSPCRGGRGVGCNVRSNVVCTSRKPDEEAF</sequence>
<gene>
    <name evidence="2" type="ORF">QBC46DRAFT_63093</name>
</gene>
<proteinExistence type="predicted"/>
<evidence type="ECO:0000313" key="2">
    <source>
        <dbReference type="EMBL" id="KAK3945939.1"/>
    </source>
</evidence>
<dbReference type="EMBL" id="MU853753">
    <property type="protein sequence ID" value="KAK3945939.1"/>
    <property type="molecule type" value="Genomic_DNA"/>
</dbReference>
<feature type="signal peptide" evidence="1">
    <location>
        <begin position="1"/>
        <end position="22"/>
    </location>
</feature>
<feature type="chain" id="PRO_5042918431" description="Secreted protein" evidence="1">
    <location>
        <begin position="23"/>
        <end position="85"/>
    </location>
</feature>
<keyword evidence="3" id="KW-1185">Reference proteome</keyword>
<dbReference type="Proteomes" id="UP001303473">
    <property type="component" value="Unassembled WGS sequence"/>
</dbReference>
<keyword evidence="1" id="KW-0732">Signal</keyword>
<accession>A0AAN6NHL3</accession>
<dbReference type="AlphaFoldDB" id="A0AAN6NHL3"/>
<comment type="caution">
    <text evidence="2">The sequence shown here is derived from an EMBL/GenBank/DDBJ whole genome shotgun (WGS) entry which is preliminary data.</text>
</comment>
<evidence type="ECO:0008006" key="4">
    <source>
        <dbReference type="Google" id="ProtNLM"/>
    </source>
</evidence>
<name>A0AAN6NHL3_9PEZI</name>
<reference evidence="3" key="1">
    <citation type="journal article" date="2023" name="Mol. Phylogenet. Evol.">
        <title>Genome-scale phylogeny and comparative genomics of the fungal order Sordariales.</title>
        <authorList>
            <person name="Hensen N."/>
            <person name="Bonometti L."/>
            <person name="Westerberg I."/>
            <person name="Brannstrom I.O."/>
            <person name="Guillou S."/>
            <person name="Cros-Aarteil S."/>
            <person name="Calhoun S."/>
            <person name="Haridas S."/>
            <person name="Kuo A."/>
            <person name="Mondo S."/>
            <person name="Pangilinan J."/>
            <person name="Riley R."/>
            <person name="LaButti K."/>
            <person name="Andreopoulos B."/>
            <person name="Lipzen A."/>
            <person name="Chen C."/>
            <person name="Yan M."/>
            <person name="Daum C."/>
            <person name="Ng V."/>
            <person name="Clum A."/>
            <person name="Steindorff A."/>
            <person name="Ohm R.A."/>
            <person name="Martin F."/>
            <person name="Silar P."/>
            <person name="Natvig D.O."/>
            <person name="Lalanne C."/>
            <person name="Gautier V."/>
            <person name="Ament-Velasquez S.L."/>
            <person name="Kruys A."/>
            <person name="Hutchinson M.I."/>
            <person name="Powell A.J."/>
            <person name="Barry K."/>
            <person name="Miller A.N."/>
            <person name="Grigoriev I.V."/>
            <person name="Debuchy R."/>
            <person name="Gladieux P."/>
            <person name="Hiltunen Thoren M."/>
            <person name="Johannesson H."/>
        </authorList>
    </citation>
    <scope>NUCLEOTIDE SEQUENCE [LARGE SCALE GENOMIC DNA]</scope>
    <source>
        <strain evidence="3">CBS 340.73</strain>
    </source>
</reference>
<evidence type="ECO:0000313" key="3">
    <source>
        <dbReference type="Proteomes" id="UP001303473"/>
    </source>
</evidence>
<organism evidence="2 3">
    <name type="scientific">Diplogelasinospora grovesii</name>
    <dbReference type="NCBI Taxonomy" id="303347"/>
    <lineage>
        <taxon>Eukaryota</taxon>
        <taxon>Fungi</taxon>
        <taxon>Dikarya</taxon>
        <taxon>Ascomycota</taxon>
        <taxon>Pezizomycotina</taxon>
        <taxon>Sordariomycetes</taxon>
        <taxon>Sordariomycetidae</taxon>
        <taxon>Sordariales</taxon>
        <taxon>Diplogelasinosporaceae</taxon>
        <taxon>Diplogelasinospora</taxon>
    </lineage>
</organism>